<dbReference type="AlphaFoldDB" id="A0A6C0L1Q8"/>
<reference evidence="1" key="1">
    <citation type="journal article" date="2020" name="Nature">
        <title>Giant virus diversity and host interactions through global metagenomics.</title>
        <authorList>
            <person name="Schulz F."/>
            <person name="Roux S."/>
            <person name="Paez-Espino D."/>
            <person name="Jungbluth S."/>
            <person name="Walsh D.A."/>
            <person name="Denef V.J."/>
            <person name="McMahon K.D."/>
            <person name="Konstantinidis K.T."/>
            <person name="Eloe-Fadrosh E.A."/>
            <person name="Kyrpides N.C."/>
            <person name="Woyke T."/>
        </authorList>
    </citation>
    <scope>NUCLEOTIDE SEQUENCE</scope>
    <source>
        <strain evidence="1">GVMAG-S-ERX555907-94</strain>
    </source>
</reference>
<organism evidence="1">
    <name type="scientific">viral metagenome</name>
    <dbReference type="NCBI Taxonomy" id="1070528"/>
    <lineage>
        <taxon>unclassified sequences</taxon>
        <taxon>metagenomes</taxon>
        <taxon>organismal metagenomes</taxon>
    </lineage>
</organism>
<evidence type="ECO:0000313" key="1">
    <source>
        <dbReference type="EMBL" id="QHU23473.1"/>
    </source>
</evidence>
<proteinExistence type="predicted"/>
<protein>
    <submittedName>
        <fullName evidence="1">Uncharacterized protein</fullName>
    </submittedName>
</protein>
<dbReference type="EMBL" id="MN741030">
    <property type="protein sequence ID" value="QHU23473.1"/>
    <property type="molecule type" value="Genomic_DNA"/>
</dbReference>
<name>A0A6C0L1Q8_9ZZZZ</name>
<accession>A0A6C0L1Q8</accession>
<sequence length="168" mass="20057">MLPIASLLYSLSTEVGYDVFLHIRMYIYTILYQRAITNEIKHFTNQAWRLSQKNLPYYYEDTPRLSLNPNPSFQIINFIRYGFKNKSPPACIDRTFPPKYYIAGILGVCRVNYEEIKGISHYTVFFSVSYDHLIQICRWYHWKIPPLQQNTIPNKKKMINLLMKYETP</sequence>